<comment type="caution">
    <text evidence="1">The sequence shown here is derived from an EMBL/GenBank/DDBJ whole genome shotgun (WGS) entry which is preliminary data.</text>
</comment>
<organism evidence="1">
    <name type="scientific">marine sediment metagenome</name>
    <dbReference type="NCBI Taxonomy" id="412755"/>
    <lineage>
        <taxon>unclassified sequences</taxon>
        <taxon>metagenomes</taxon>
        <taxon>ecological metagenomes</taxon>
    </lineage>
</organism>
<gene>
    <name evidence="1" type="ORF">LCGC14_1287550</name>
</gene>
<accession>A0A0F9NA09</accession>
<protein>
    <submittedName>
        <fullName evidence="1">Uncharacterized protein</fullName>
    </submittedName>
</protein>
<reference evidence="1" key="1">
    <citation type="journal article" date="2015" name="Nature">
        <title>Complex archaea that bridge the gap between prokaryotes and eukaryotes.</title>
        <authorList>
            <person name="Spang A."/>
            <person name="Saw J.H."/>
            <person name="Jorgensen S.L."/>
            <person name="Zaremba-Niedzwiedzka K."/>
            <person name="Martijn J."/>
            <person name="Lind A.E."/>
            <person name="van Eijk R."/>
            <person name="Schleper C."/>
            <person name="Guy L."/>
            <person name="Ettema T.J."/>
        </authorList>
    </citation>
    <scope>NUCLEOTIDE SEQUENCE</scope>
</reference>
<proteinExistence type="predicted"/>
<name>A0A0F9NA09_9ZZZZ</name>
<dbReference type="EMBL" id="LAZR01007386">
    <property type="protein sequence ID" value="KKM85585.1"/>
    <property type="molecule type" value="Genomic_DNA"/>
</dbReference>
<sequence>MLRRTLLKSLLTLPFFGEKETAKKELKIGDKVRFKDEVLIEFHPVVVEKQIVEGEITSITNIETKDTKYTYYNIDGERINQLKNSPQRPFRGFRGKDKLIKIT</sequence>
<evidence type="ECO:0000313" key="1">
    <source>
        <dbReference type="EMBL" id="KKM85585.1"/>
    </source>
</evidence>
<dbReference type="AlphaFoldDB" id="A0A0F9NA09"/>